<dbReference type="InterPro" id="IPR029063">
    <property type="entry name" value="SAM-dependent_MTases_sf"/>
</dbReference>
<dbReference type="Pfam" id="PF10294">
    <property type="entry name" value="Methyltransf_16"/>
    <property type="match status" value="1"/>
</dbReference>
<evidence type="ECO:0000256" key="1">
    <source>
        <dbReference type="SAM" id="MobiDB-lite"/>
    </source>
</evidence>
<proteinExistence type="predicted"/>
<organism evidence="2 3">
    <name type="scientific">Lysobacter daejeonensis GH1-9</name>
    <dbReference type="NCBI Taxonomy" id="1385517"/>
    <lineage>
        <taxon>Bacteria</taxon>
        <taxon>Pseudomonadati</taxon>
        <taxon>Pseudomonadota</taxon>
        <taxon>Gammaproteobacteria</taxon>
        <taxon>Lysobacterales</taxon>
        <taxon>Lysobacteraceae</taxon>
        <taxon>Aerolutibacter</taxon>
    </lineage>
</organism>
<accession>A0A0A0F0F2</accession>
<dbReference type="GO" id="GO:0032259">
    <property type="term" value="P:methylation"/>
    <property type="evidence" value="ECO:0007669"/>
    <property type="project" value="UniProtKB-KW"/>
</dbReference>
<gene>
    <name evidence="2" type="ORF">N800_11620</name>
</gene>
<keyword evidence="2" id="KW-0489">Methyltransferase</keyword>
<comment type="caution">
    <text evidence="2">The sequence shown here is derived from an EMBL/GenBank/DDBJ whole genome shotgun (WGS) entry which is preliminary data.</text>
</comment>
<evidence type="ECO:0000313" key="2">
    <source>
        <dbReference type="EMBL" id="KGM55763.1"/>
    </source>
</evidence>
<dbReference type="PANTHER" id="PTHR14614:SF132">
    <property type="entry name" value="PROTEIN-LYSINE METHYLTRANSFERASE C42C1.13"/>
    <property type="match status" value="1"/>
</dbReference>
<dbReference type="SUPFAM" id="SSF53335">
    <property type="entry name" value="S-adenosyl-L-methionine-dependent methyltransferases"/>
    <property type="match status" value="1"/>
</dbReference>
<sequence>MPGYSTRQLSVTIGGHEWRLRVLSDLQQFADPDGHGERLGISSAQWSLFGQVWPSGHSLAQAMHRATFNGERVLELGCGIGLASLVLQQRGVDVVASDIHPLAEPFLAYNAALNALPAVHYRQLRWDVPLPSLGHFDIIIASDVLYESAHAELVSGVIQRHARDTAQVWVVDPGRGNSGRFSRLMASQGYTADSLRSPTNDDDLPPYSGRLLRYRRGEAGRPA</sequence>
<dbReference type="EMBL" id="AVPU01000003">
    <property type="protein sequence ID" value="KGM55763.1"/>
    <property type="molecule type" value="Genomic_DNA"/>
</dbReference>
<feature type="region of interest" description="Disordered" evidence="1">
    <location>
        <begin position="192"/>
        <end position="211"/>
    </location>
</feature>
<dbReference type="OrthoDB" id="264333at2"/>
<dbReference type="GO" id="GO:0008168">
    <property type="term" value="F:methyltransferase activity"/>
    <property type="evidence" value="ECO:0007669"/>
    <property type="project" value="UniProtKB-KW"/>
</dbReference>
<dbReference type="PANTHER" id="PTHR14614">
    <property type="entry name" value="HEPATOCELLULAR CARCINOMA-ASSOCIATED ANTIGEN"/>
    <property type="match status" value="1"/>
</dbReference>
<dbReference type="InterPro" id="IPR019410">
    <property type="entry name" value="Methyltransf_16"/>
</dbReference>
<keyword evidence="2" id="KW-0808">Transferase</keyword>
<dbReference type="Gene3D" id="3.40.50.150">
    <property type="entry name" value="Vaccinia Virus protein VP39"/>
    <property type="match status" value="1"/>
</dbReference>
<dbReference type="CDD" id="cd02440">
    <property type="entry name" value="AdoMet_MTases"/>
    <property type="match status" value="1"/>
</dbReference>
<dbReference type="eggNOG" id="COG3897">
    <property type="taxonomic scope" value="Bacteria"/>
</dbReference>
<reference evidence="2 3" key="1">
    <citation type="submission" date="2013-08" db="EMBL/GenBank/DDBJ databases">
        <title>Genome sequencing of Lysobacter.</title>
        <authorList>
            <person name="Zhang S."/>
            <person name="Wang G."/>
        </authorList>
    </citation>
    <scope>NUCLEOTIDE SEQUENCE [LARGE SCALE GENOMIC DNA]</scope>
    <source>
        <strain evidence="2 3">GH1-9</strain>
    </source>
</reference>
<keyword evidence="3" id="KW-1185">Reference proteome</keyword>
<dbReference type="Proteomes" id="UP000029998">
    <property type="component" value="Unassembled WGS sequence"/>
</dbReference>
<dbReference type="STRING" id="1385517.N800_11620"/>
<dbReference type="RefSeq" id="WP_036134388.1">
    <property type="nucleotide sequence ID" value="NZ_AVPU01000003.1"/>
</dbReference>
<protein>
    <submittedName>
        <fullName evidence="2">Methyltransferase type 12</fullName>
    </submittedName>
</protein>
<evidence type="ECO:0000313" key="3">
    <source>
        <dbReference type="Proteomes" id="UP000029998"/>
    </source>
</evidence>
<name>A0A0A0F0F2_9GAMM</name>
<dbReference type="AlphaFoldDB" id="A0A0A0F0F2"/>